<evidence type="ECO:0000313" key="2">
    <source>
        <dbReference type="Proteomes" id="UP001439875"/>
    </source>
</evidence>
<protein>
    <submittedName>
        <fullName evidence="1">Macro domain-containing protein</fullName>
    </submittedName>
</protein>
<comment type="caution">
    <text evidence="1">The sequence shown here is derived from an EMBL/GenBank/DDBJ whole genome shotgun (WGS) entry which is preliminary data.</text>
</comment>
<evidence type="ECO:0000313" key="1">
    <source>
        <dbReference type="EMBL" id="MEQ2525146.1"/>
    </source>
</evidence>
<accession>A0ACC6S567</accession>
<dbReference type="EMBL" id="JBBMEW010000001">
    <property type="protein sequence ID" value="MEQ2525146.1"/>
    <property type="molecule type" value="Genomic_DNA"/>
</dbReference>
<organism evidence="1 2">
    <name type="scientific">Robertmurraya yapensis</name>
    <name type="common">ex Hitch et al 2024</name>
    <dbReference type="NCBI Taxonomy" id="3133160"/>
    <lineage>
        <taxon>Bacteria</taxon>
        <taxon>Bacillati</taxon>
        <taxon>Bacillota</taxon>
        <taxon>Bacilli</taxon>
        <taxon>Bacillales</taxon>
        <taxon>Bacillaceae</taxon>
        <taxon>Robertmurraya</taxon>
    </lineage>
</organism>
<dbReference type="Proteomes" id="UP001439875">
    <property type="component" value="Unassembled WGS sequence"/>
</dbReference>
<sequence>MKKKVDLFDKNLLKQYFAILSGVSVILSFVLIGVNIPDKYKYPTMIVLFLILIAFYFLMWVKANRSDDVTLNINNSSVRIKVGDIFENQEHQEDGDEEPPLKVIAFNEYFDTLVDDKIISKRTLNGKYVNERINNIEEFDSSLEIELAEKVIDYNENRKEGKKKKYKLGTIFHHGNYLLTAFSKFDANNRAHLYMNDYINFLINFWNEVDIVYGGRTVVIPLLGSGMTRFKEYNTVSEQELLELLIWSFKVSRIKFKHPAHVCIVIHKSSKDKINFYKLRSVENGL</sequence>
<keyword evidence="2" id="KW-1185">Reference proteome</keyword>
<reference evidence="1" key="1">
    <citation type="submission" date="2024-03" db="EMBL/GenBank/DDBJ databases">
        <title>Human intestinal bacterial collection.</title>
        <authorList>
            <person name="Pauvert C."/>
            <person name="Hitch T.C.A."/>
            <person name="Clavel T."/>
        </authorList>
    </citation>
    <scope>NUCLEOTIDE SEQUENCE</scope>
    <source>
        <strain evidence="1">CLA-AA-H227</strain>
    </source>
</reference>
<proteinExistence type="predicted"/>
<gene>
    <name evidence="1" type="ORF">WMO40_00420</name>
</gene>
<name>A0ACC6S567_9BACI</name>